<evidence type="ECO:0000313" key="2">
    <source>
        <dbReference type="EMBL" id="TNN82360.1"/>
    </source>
</evidence>
<evidence type="ECO:0000256" key="1">
    <source>
        <dbReference type="SAM" id="MobiDB-lite"/>
    </source>
</evidence>
<dbReference type="OrthoDB" id="10660866at2759"/>
<organism evidence="2 3">
    <name type="scientific">Liparis tanakae</name>
    <name type="common">Tanaka's snailfish</name>
    <dbReference type="NCBI Taxonomy" id="230148"/>
    <lineage>
        <taxon>Eukaryota</taxon>
        <taxon>Metazoa</taxon>
        <taxon>Chordata</taxon>
        <taxon>Craniata</taxon>
        <taxon>Vertebrata</taxon>
        <taxon>Euteleostomi</taxon>
        <taxon>Actinopterygii</taxon>
        <taxon>Neopterygii</taxon>
        <taxon>Teleostei</taxon>
        <taxon>Neoteleostei</taxon>
        <taxon>Acanthomorphata</taxon>
        <taxon>Eupercaria</taxon>
        <taxon>Perciformes</taxon>
        <taxon>Cottioidei</taxon>
        <taxon>Cottales</taxon>
        <taxon>Liparidae</taxon>
        <taxon>Liparis</taxon>
    </lineage>
</organism>
<protein>
    <submittedName>
        <fullName evidence="2">Uncharacterized protein</fullName>
    </submittedName>
</protein>
<feature type="compositionally biased region" description="Basic and acidic residues" evidence="1">
    <location>
        <begin position="41"/>
        <end position="50"/>
    </location>
</feature>
<proteinExistence type="predicted"/>
<comment type="caution">
    <text evidence="2">The sequence shown here is derived from an EMBL/GenBank/DDBJ whole genome shotgun (WGS) entry which is preliminary data.</text>
</comment>
<evidence type="ECO:0000313" key="3">
    <source>
        <dbReference type="Proteomes" id="UP000314294"/>
    </source>
</evidence>
<dbReference type="EMBL" id="SRLO01000040">
    <property type="protein sequence ID" value="TNN82360.1"/>
    <property type="molecule type" value="Genomic_DNA"/>
</dbReference>
<gene>
    <name evidence="2" type="ORF">EYF80_007481</name>
</gene>
<dbReference type="AlphaFoldDB" id="A0A4Z2IWM6"/>
<feature type="region of interest" description="Disordered" evidence="1">
    <location>
        <begin position="39"/>
        <end position="70"/>
    </location>
</feature>
<reference evidence="2 3" key="1">
    <citation type="submission" date="2019-03" db="EMBL/GenBank/DDBJ databases">
        <title>First draft genome of Liparis tanakae, snailfish: a comprehensive survey of snailfish specific genes.</title>
        <authorList>
            <person name="Kim W."/>
            <person name="Song I."/>
            <person name="Jeong J.-H."/>
            <person name="Kim D."/>
            <person name="Kim S."/>
            <person name="Ryu S."/>
            <person name="Song J.Y."/>
            <person name="Lee S.K."/>
        </authorList>
    </citation>
    <scope>NUCLEOTIDE SEQUENCE [LARGE SCALE GENOMIC DNA]</scope>
    <source>
        <tissue evidence="2">Muscle</tissue>
    </source>
</reference>
<accession>A0A4Z2IWM6</accession>
<name>A0A4Z2IWM6_9TELE</name>
<keyword evidence="3" id="KW-1185">Reference proteome</keyword>
<dbReference type="Proteomes" id="UP000314294">
    <property type="component" value="Unassembled WGS sequence"/>
</dbReference>
<sequence>MSGKGISSTPEPCSSSLIIGIIPPLSMLSMAKSQKPLCSKGRAEEVESSRATHSSSRRGQHGNIFNHSESGSEIGKAHVGTLPPLYEVGHTVFALLGSCIVLSGSQECKVGGKATGDGGRAGMLVNWLPSRFSFFRKVKFCMTRSKKRGLSSQYWESMLVVSAKRGAGQSLVGKGLTHSVGNVLGADAKDVEHLLGLSAAGNTSHCQPGHNDARLLAHC</sequence>